<dbReference type="eggNOG" id="COG1556">
    <property type="taxonomic scope" value="Bacteria"/>
</dbReference>
<dbReference type="Pfam" id="PF02589">
    <property type="entry name" value="LUD_dom"/>
    <property type="match status" value="1"/>
</dbReference>
<evidence type="ECO:0000259" key="1">
    <source>
        <dbReference type="Pfam" id="PF02589"/>
    </source>
</evidence>
<dbReference type="Proteomes" id="UP000004662">
    <property type="component" value="Chromosome"/>
</dbReference>
<protein>
    <submittedName>
        <fullName evidence="2">Lactate utilization protein B/C</fullName>
    </submittedName>
</protein>
<dbReference type="HOGENOM" id="CLU_090664_1_3_7"/>
<dbReference type="SUPFAM" id="SSF100950">
    <property type="entry name" value="NagB/RpiA/CoA transferase-like"/>
    <property type="match status" value="1"/>
</dbReference>
<dbReference type="EMBL" id="CM001368">
    <property type="protein sequence ID" value="EHJ46705.1"/>
    <property type="molecule type" value="Genomic_DNA"/>
</dbReference>
<sequence>MSTPNPLVDRLKEKAGLVSADVRSVASMEEALAYVADVCANKDACQILVSGCAEPLSQTAATLCETKQQKIICAPAMPADAVAKLRSLCDERGIAVITDGMRDRLGGIDIALTMADAGIAETGTIVLRSANEEVRLATMIAETHIAILPASVIVADSYDLEPRLVEWMQQPDYTAFITGPSRTADIERVLALGVHGPLELHILVLEDN</sequence>
<dbReference type="PANTHER" id="PTHR43682">
    <property type="entry name" value="LACTATE UTILIZATION PROTEIN C"/>
    <property type="match status" value="1"/>
</dbReference>
<keyword evidence="3" id="KW-1185">Reference proteome</keyword>
<reference evidence="3" key="1">
    <citation type="journal article" date="2015" name="Genome Announc.">
        <title>High-Quality Draft Genome Sequence of Desulfovibrio carbinoliphilus FW-101-2B, an Organic Acid-Oxidizing Sulfate-Reducing Bacterium Isolated from Uranium(VI)-Contaminated Groundwater.</title>
        <authorList>
            <person name="Ramsay B.D."/>
            <person name="Hwang C."/>
            <person name="Woo H.L."/>
            <person name="Carroll S.L."/>
            <person name="Lucas S."/>
            <person name="Han J."/>
            <person name="Lapidus A.L."/>
            <person name="Cheng J.F."/>
            <person name="Goodwin L.A."/>
            <person name="Pitluck S."/>
            <person name="Peters L."/>
            <person name="Chertkov O."/>
            <person name="Held B."/>
            <person name="Detter J.C."/>
            <person name="Han C.S."/>
            <person name="Tapia R."/>
            <person name="Land M.L."/>
            <person name="Hauser L.J."/>
            <person name="Kyrpides N.C."/>
            <person name="Ivanova N.N."/>
            <person name="Mikhailova N."/>
            <person name="Pagani I."/>
            <person name="Woyke T."/>
            <person name="Arkin A.P."/>
            <person name="Dehal P."/>
            <person name="Chivian D."/>
            <person name="Criddle C.S."/>
            <person name="Wu W."/>
            <person name="Chakraborty R."/>
            <person name="Hazen T.C."/>
            <person name="Fields M.W."/>
        </authorList>
    </citation>
    <scope>NUCLEOTIDE SEQUENCE [LARGE SCALE GENOMIC DNA]</scope>
    <source>
        <strain evidence="3">FW-101-2B</strain>
    </source>
</reference>
<dbReference type="STRING" id="694327.DFW101_0688"/>
<evidence type="ECO:0000313" key="2">
    <source>
        <dbReference type="EMBL" id="EHJ46705.1"/>
    </source>
</evidence>
<accession>G7Q3R5</accession>
<gene>
    <name evidence="2" type="ORF">DFW101_0688</name>
</gene>
<feature type="domain" description="LUD" evidence="1">
    <location>
        <begin position="9"/>
        <end position="205"/>
    </location>
</feature>
<evidence type="ECO:0000313" key="3">
    <source>
        <dbReference type="Proteomes" id="UP000004662"/>
    </source>
</evidence>
<name>G7Q3R5_9BACT</name>
<dbReference type="OrthoDB" id="9794187at2"/>
<proteinExistence type="predicted"/>
<dbReference type="InterPro" id="IPR003741">
    <property type="entry name" value="LUD_dom"/>
</dbReference>
<dbReference type="RefSeq" id="WP_009180136.1">
    <property type="nucleotide sequence ID" value="NZ_CM001368.1"/>
</dbReference>
<dbReference type="PANTHER" id="PTHR43682:SF1">
    <property type="entry name" value="LACTATE UTILIZATION PROTEIN C"/>
    <property type="match status" value="1"/>
</dbReference>
<dbReference type="Gene3D" id="3.40.50.10420">
    <property type="entry name" value="NagB/RpiA/CoA transferase-like"/>
    <property type="match status" value="1"/>
</dbReference>
<organism evidence="2 3">
    <name type="scientific">Solidesulfovibrio carbinoliphilus subsp. oakridgensis</name>
    <dbReference type="NCBI Taxonomy" id="694327"/>
    <lineage>
        <taxon>Bacteria</taxon>
        <taxon>Pseudomonadati</taxon>
        <taxon>Thermodesulfobacteriota</taxon>
        <taxon>Desulfovibrionia</taxon>
        <taxon>Desulfovibrionales</taxon>
        <taxon>Desulfovibrionaceae</taxon>
        <taxon>Solidesulfovibrio</taxon>
    </lineage>
</organism>
<dbReference type="AlphaFoldDB" id="G7Q3R5"/>
<dbReference type="InterPro" id="IPR037171">
    <property type="entry name" value="NagB/RpiA_transferase-like"/>
</dbReference>
<dbReference type="InterPro" id="IPR024185">
    <property type="entry name" value="FTHF_cligase-like_sf"/>
</dbReference>